<dbReference type="AlphaFoldDB" id="A0A2V3J6D9"/>
<dbReference type="GO" id="GO:0140664">
    <property type="term" value="F:ATP-dependent DNA damage sensor activity"/>
    <property type="evidence" value="ECO:0007669"/>
    <property type="project" value="InterPro"/>
</dbReference>
<dbReference type="Pfam" id="PF01119">
    <property type="entry name" value="DNA_mis_repair"/>
    <property type="match status" value="1"/>
</dbReference>
<keyword evidence="8" id="KW-1185">Reference proteome</keyword>
<dbReference type="Gene3D" id="3.30.1370.100">
    <property type="entry name" value="MutL, C-terminal domain, regulatory subdomain"/>
    <property type="match status" value="1"/>
</dbReference>
<dbReference type="InterPro" id="IPR014790">
    <property type="entry name" value="MutL_C"/>
</dbReference>
<dbReference type="InterPro" id="IPR002099">
    <property type="entry name" value="MutL/Mlh/PMS"/>
</dbReference>
<evidence type="ECO:0000259" key="6">
    <source>
        <dbReference type="SMART" id="SM01340"/>
    </source>
</evidence>
<dbReference type="Gene3D" id="3.30.1540.20">
    <property type="entry name" value="MutL, C-terminal domain, dimerisation subdomain"/>
    <property type="match status" value="1"/>
</dbReference>
<dbReference type="Pfam" id="PF13589">
    <property type="entry name" value="HATPase_c_3"/>
    <property type="match status" value="1"/>
</dbReference>
<dbReference type="GO" id="GO:0030983">
    <property type="term" value="F:mismatched DNA binding"/>
    <property type="evidence" value="ECO:0007669"/>
    <property type="project" value="InterPro"/>
</dbReference>
<comment type="caution">
    <text evidence="7">The sequence shown here is derived from an EMBL/GenBank/DDBJ whole genome shotgun (WGS) entry which is preliminary data.</text>
</comment>
<dbReference type="SMART" id="SM01340">
    <property type="entry name" value="DNA_mis_repair"/>
    <property type="match status" value="1"/>
</dbReference>
<dbReference type="Gene3D" id="3.30.230.10">
    <property type="match status" value="1"/>
</dbReference>
<keyword evidence="3" id="KW-0234">DNA repair</keyword>
<feature type="domain" description="DNA mismatch repair protein S5" evidence="6">
    <location>
        <begin position="273"/>
        <end position="392"/>
    </location>
</feature>
<dbReference type="Pfam" id="PF08676">
    <property type="entry name" value="MutL_C"/>
    <property type="match status" value="1"/>
</dbReference>
<keyword evidence="2" id="KW-0227">DNA damage</keyword>
<evidence type="ECO:0000313" key="7">
    <source>
        <dbReference type="EMBL" id="PXF49969.1"/>
    </source>
</evidence>
<evidence type="ECO:0000256" key="4">
    <source>
        <dbReference type="SAM" id="MobiDB-lite"/>
    </source>
</evidence>
<dbReference type="SUPFAM" id="SSF55874">
    <property type="entry name" value="ATPase domain of HSP90 chaperone/DNA topoisomerase II/histidine kinase"/>
    <property type="match status" value="1"/>
</dbReference>
<dbReference type="NCBIfam" id="TIGR00585">
    <property type="entry name" value="mutl"/>
    <property type="match status" value="1"/>
</dbReference>
<dbReference type="PANTHER" id="PTHR10073">
    <property type="entry name" value="DNA MISMATCH REPAIR PROTEIN MLH, PMS, MUTL"/>
    <property type="match status" value="1"/>
</dbReference>
<dbReference type="CDD" id="cd00782">
    <property type="entry name" value="MutL_Trans"/>
    <property type="match status" value="1"/>
</dbReference>
<feature type="domain" description="MutL C-terminal dimerisation" evidence="5">
    <location>
        <begin position="452"/>
        <end position="587"/>
    </location>
</feature>
<dbReference type="InterPro" id="IPR013507">
    <property type="entry name" value="DNA_mismatch_S5_2-like"/>
</dbReference>
<sequence>MICWILPCASSYALRYRTAEHVRRASRRCFYARSRSKACLRNATVSVFKENIGSNSTQSSRVEILPFEVVQRIASGEVISGFESVVQELVENAIDARACKISVDIDLKNCAVTVEDDGIGISILNGFVDVAKCNATSKLRSLQQLENGVASLGFRGQGLWAIANTAKSLIISSRPAGEVHGTSVSFAGGGEAQMHSIVNTPMQTGTVVRALGLPWEHNEVQQRQLMRKCKEWIIHTALCHPQITFCLSRSGRQTWSTTAINKEHQQQRKRCLVSQFQAPMSDFRSASVSIANVGDISLVIGLPSSIHTSSRSWIVVAVNGRCVRIDGIKHAICDAVEVKRGRYPVIFVQLCTDPKNVNWNITPKKARLRFTDPAIELSFREACLVLIKKALRSSSLSTGVDGEISKDDIKQLRNWNSSKSLRNILREMHTSEEQHSTDGKESMSAALMKAKIVGQVLNTYILVEYKGGIMLIEQHVAEERAIYERLLASWRESQFCSPQNEVILSRFINDECLFSLTSLGIHTEPIYEGTSTSTAGYRVKTLPKILADRPSYELVPLLSGMGLENQTLKEAAASLSCKLAVKNGTALDDSQMKRIAGDLFNCDNPHTCPHGRPIFVDLEVRELAKLFGRSWTPEANSRETLKRTCTSTNKGPHDTSRITSGVLKE</sequence>
<dbReference type="SUPFAM" id="SSF118116">
    <property type="entry name" value="DNA mismatch repair protein MutL"/>
    <property type="match status" value="1"/>
</dbReference>
<evidence type="ECO:0000256" key="2">
    <source>
        <dbReference type="ARBA" id="ARBA00022763"/>
    </source>
</evidence>
<dbReference type="Gene3D" id="3.30.565.10">
    <property type="entry name" value="Histidine kinase-like ATPase, C-terminal domain"/>
    <property type="match status" value="1"/>
</dbReference>
<dbReference type="InterPro" id="IPR038973">
    <property type="entry name" value="MutL/Mlh/Pms-like"/>
</dbReference>
<dbReference type="SUPFAM" id="SSF54211">
    <property type="entry name" value="Ribosomal protein S5 domain 2-like"/>
    <property type="match status" value="1"/>
</dbReference>
<evidence type="ECO:0000259" key="5">
    <source>
        <dbReference type="SMART" id="SM00853"/>
    </source>
</evidence>
<organism evidence="7 8">
    <name type="scientific">Gracilariopsis chorda</name>
    <dbReference type="NCBI Taxonomy" id="448386"/>
    <lineage>
        <taxon>Eukaryota</taxon>
        <taxon>Rhodophyta</taxon>
        <taxon>Florideophyceae</taxon>
        <taxon>Rhodymeniophycidae</taxon>
        <taxon>Gracilariales</taxon>
        <taxon>Gracilariaceae</taxon>
        <taxon>Gracilariopsis</taxon>
    </lineage>
</organism>
<dbReference type="SMART" id="SM00853">
    <property type="entry name" value="MutL_C"/>
    <property type="match status" value="1"/>
</dbReference>
<dbReference type="InterPro" id="IPR014721">
    <property type="entry name" value="Ribsml_uS5_D2-typ_fold_subgr"/>
</dbReference>
<reference evidence="7 8" key="1">
    <citation type="journal article" date="2018" name="Mol. Biol. Evol.">
        <title>Analysis of the draft genome of the red seaweed Gracilariopsis chorda provides insights into genome size evolution in Rhodophyta.</title>
        <authorList>
            <person name="Lee J."/>
            <person name="Yang E.C."/>
            <person name="Graf L."/>
            <person name="Yang J.H."/>
            <person name="Qiu H."/>
            <person name="Zel Zion U."/>
            <person name="Chan C.X."/>
            <person name="Stephens T.G."/>
            <person name="Weber A.P.M."/>
            <person name="Boo G.H."/>
            <person name="Boo S.M."/>
            <person name="Kim K.M."/>
            <person name="Shin Y."/>
            <person name="Jung M."/>
            <person name="Lee S.J."/>
            <person name="Yim H.S."/>
            <person name="Lee J.H."/>
            <person name="Bhattacharya D."/>
            <person name="Yoon H.S."/>
        </authorList>
    </citation>
    <scope>NUCLEOTIDE SEQUENCE [LARGE SCALE GENOMIC DNA]</scope>
    <source>
        <strain evidence="7 8">SKKU-2015</strain>
        <tissue evidence="7">Whole body</tissue>
    </source>
</reference>
<dbReference type="GO" id="GO:0016887">
    <property type="term" value="F:ATP hydrolysis activity"/>
    <property type="evidence" value="ECO:0007669"/>
    <property type="project" value="InterPro"/>
</dbReference>
<evidence type="ECO:0000256" key="3">
    <source>
        <dbReference type="ARBA" id="ARBA00023204"/>
    </source>
</evidence>
<evidence type="ECO:0000313" key="8">
    <source>
        <dbReference type="Proteomes" id="UP000247409"/>
    </source>
</evidence>
<gene>
    <name evidence="7" type="ORF">BWQ96_00129</name>
</gene>
<dbReference type="EMBL" id="NBIV01000001">
    <property type="protein sequence ID" value="PXF49969.1"/>
    <property type="molecule type" value="Genomic_DNA"/>
</dbReference>
<dbReference type="InterPro" id="IPR042120">
    <property type="entry name" value="MutL_C_dimsub"/>
</dbReference>
<protein>
    <submittedName>
        <fullName evidence="7">DNA mismatch repair protein MutL</fullName>
    </submittedName>
</protein>
<name>A0A2V3J6D9_9FLOR</name>
<dbReference type="Proteomes" id="UP000247409">
    <property type="component" value="Unassembled WGS sequence"/>
</dbReference>
<evidence type="ECO:0000256" key="1">
    <source>
        <dbReference type="ARBA" id="ARBA00006082"/>
    </source>
</evidence>
<dbReference type="STRING" id="448386.A0A2V3J6D9"/>
<feature type="region of interest" description="Disordered" evidence="4">
    <location>
        <begin position="638"/>
        <end position="665"/>
    </location>
</feature>
<comment type="similarity">
    <text evidence="1">Belongs to the DNA mismatch repair MutL/HexB family.</text>
</comment>
<dbReference type="InterPro" id="IPR036890">
    <property type="entry name" value="HATPase_C_sf"/>
</dbReference>
<dbReference type="PANTHER" id="PTHR10073:SF12">
    <property type="entry name" value="DNA MISMATCH REPAIR PROTEIN MLH1"/>
    <property type="match status" value="1"/>
</dbReference>
<dbReference type="OrthoDB" id="2771at2759"/>
<accession>A0A2V3J6D9</accession>
<proteinExistence type="inferred from homology"/>
<dbReference type="InterPro" id="IPR037198">
    <property type="entry name" value="MutL_C_sf"/>
</dbReference>
<dbReference type="InterPro" id="IPR020568">
    <property type="entry name" value="Ribosomal_Su5_D2-typ_SF"/>
</dbReference>
<dbReference type="InterPro" id="IPR042121">
    <property type="entry name" value="MutL_C_regsub"/>
</dbReference>
<dbReference type="GO" id="GO:0032300">
    <property type="term" value="C:mismatch repair complex"/>
    <property type="evidence" value="ECO:0007669"/>
    <property type="project" value="InterPro"/>
</dbReference>
<dbReference type="GO" id="GO:0006298">
    <property type="term" value="P:mismatch repair"/>
    <property type="evidence" value="ECO:0007669"/>
    <property type="project" value="InterPro"/>
</dbReference>
<dbReference type="GO" id="GO:0005524">
    <property type="term" value="F:ATP binding"/>
    <property type="evidence" value="ECO:0007669"/>
    <property type="project" value="InterPro"/>
</dbReference>